<dbReference type="SUPFAM" id="SSF52833">
    <property type="entry name" value="Thioredoxin-like"/>
    <property type="match status" value="1"/>
</dbReference>
<evidence type="ECO:0000313" key="13">
    <source>
        <dbReference type="Proteomes" id="UP000886520"/>
    </source>
</evidence>
<evidence type="ECO:0000259" key="11">
    <source>
        <dbReference type="PROSITE" id="PS51352"/>
    </source>
</evidence>
<evidence type="ECO:0000256" key="6">
    <source>
        <dbReference type="ARBA" id="ARBA00022982"/>
    </source>
</evidence>
<dbReference type="AlphaFoldDB" id="A0A9D4UE07"/>
<name>A0A9D4UE07_ADICA</name>
<dbReference type="InterPro" id="IPR013766">
    <property type="entry name" value="Thioredoxin_domain"/>
</dbReference>
<comment type="subcellular location">
    <subcellularLocation>
        <location evidence="1">Plastid</location>
        <location evidence="1">Chloroplast</location>
    </subcellularLocation>
</comment>
<dbReference type="FunFam" id="3.40.30.10:FF:000149">
    <property type="entry name" value="Thioredoxin-like protein CITRX, chloroplastic"/>
    <property type="match status" value="1"/>
</dbReference>
<sequence>MAAANGSNAPASDYAALSRASPKLTCKTLATLSTSFTGPSLKSIAPLKTTAQRRHLPVALATKHYRVTKISGAEFTKLLADEREKPMVVDFYAAWCGPCVILAQELEKLAVEFGHEVNFLKIDTDDEYALAHRLQVRGLPTVFFIRKDPQKNVICTEGILPKEVYRSIITNDLLWKVANDRYRTKHTHVQNGCISTSFKVESPYEDVKLTEASRDFKDDVPLLLVREAA</sequence>
<comment type="similarity">
    <text evidence="10">Belongs to the thioredoxin family. Plant CITRX-type subfamily.</text>
</comment>
<organism evidence="12 13">
    <name type="scientific">Adiantum capillus-veneris</name>
    <name type="common">Maidenhair fern</name>
    <dbReference type="NCBI Taxonomy" id="13818"/>
    <lineage>
        <taxon>Eukaryota</taxon>
        <taxon>Viridiplantae</taxon>
        <taxon>Streptophyta</taxon>
        <taxon>Embryophyta</taxon>
        <taxon>Tracheophyta</taxon>
        <taxon>Polypodiopsida</taxon>
        <taxon>Polypodiidae</taxon>
        <taxon>Polypodiales</taxon>
        <taxon>Pteridineae</taxon>
        <taxon>Pteridaceae</taxon>
        <taxon>Vittarioideae</taxon>
        <taxon>Adiantum</taxon>
    </lineage>
</organism>
<dbReference type="Pfam" id="PF00085">
    <property type="entry name" value="Thioredoxin"/>
    <property type="match status" value="1"/>
</dbReference>
<keyword evidence="8" id="KW-1015">Disulfide bond</keyword>
<evidence type="ECO:0000256" key="2">
    <source>
        <dbReference type="ARBA" id="ARBA00022448"/>
    </source>
</evidence>
<proteinExistence type="inferred from homology"/>
<reference evidence="12" key="1">
    <citation type="submission" date="2021-01" db="EMBL/GenBank/DDBJ databases">
        <title>Adiantum capillus-veneris genome.</title>
        <authorList>
            <person name="Fang Y."/>
            <person name="Liao Q."/>
        </authorList>
    </citation>
    <scope>NUCLEOTIDE SEQUENCE</scope>
    <source>
        <strain evidence="12">H3</strain>
        <tissue evidence="12">Leaf</tissue>
    </source>
</reference>
<keyword evidence="9" id="KW-0676">Redox-active center</keyword>
<evidence type="ECO:0000256" key="4">
    <source>
        <dbReference type="ARBA" id="ARBA00022640"/>
    </source>
</evidence>
<dbReference type="InterPro" id="IPR017937">
    <property type="entry name" value="Thioredoxin_CS"/>
</dbReference>
<dbReference type="PRINTS" id="PR00421">
    <property type="entry name" value="THIOREDOXIN"/>
</dbReference>
<evidence type="ECO:0000256" key="9">
    <source>
        <dbReference type="ARBA" id="ARBA00023284"/>
    </source>
</evidence>
<keyword evidence="7" id="KW-0560">Oxidoreductase</keyword>
<dbReference type="InterPro" id="IPR044182">
    <property type="entry name" value="CITRX"/>
</dbReference>
<dbReference type="PROSITE" id="PS51352">
    <property type="entry name" value="THIOREDOXIN_2"/>
    <property type="match status" value="1"/>
</dbReference>
<keyword evidence="6" id="KW-0249">Electron transport</keyword>
<dbReference type="Gene3D" id="3.40.30.10">
    <property type="entry name" value="Glutaredoxin"/>
    <property type="match status" value="1"/>
</dbReference>
<dbReference type="GO" id="GO:0015035">
    <property type="term" value="F:protein-disulfide reductase activity"/>
    <property type="evidence" value="ECO:0007669"/>
    <property type="project" value="InterPro"/>
</dbReference>
<gene>
    <name evidence="12" type="ORF">GOP47_0018561</name>
</gene>
<evidence type="ECO:0000256" key="10">
    <source>
        <dbReference type="ARBA" id="ARBA00024039"/>
    </source>
</evidence>
<accession>A0A9D4UE07</accession>
<keyword evidence="4" id="KW-0934">Plastid</keyword>
<keyword evidence="3" id="KW-0150">Chloroplast</keyword>
<dbReference type="OrthoDB" id="2121326at2759"/>
<evidence type="ECO:0000256" key="3">
    <source>
        <dbReference type="ARBA" id="ARBA00022528"/>
    </source>
</evidence>
<feature type="domain" description="Thioredoxin" evidence="11">
    <location>
        <begin position="56"/>
        <end position="174"/>
    </location>
</feature>
<keyword evidence="5" id="KW-0809">Transit peptide</keyword>
<evidence type="ECO:0000256" key="5">
    <source>
        <dbReference type="ARBA" id="ARBA00022946"/>
    </source>
</evidence>
<dbReference type="PANTHER" id="PTHR47834:SF2">
    <property type="entry name" value="THIOREDOXIN-LIKE PROTEIN CITRX, CHLOROPLASTIC"/>
    <property type="match status" value="1"/>
</dbReference>
<comment type="caution">
    <text evidence="12">The sequence shown here is derived from an EMBL/GenBank/DDBJ whole genome shotgun (WGS) entry which is preliminary data.</text>
</comment>
<dbReference type="PANTHER" id="PTHR47834">
    <property type="entry name" value="THIOREDOXIN-LIKE PROTEIN CITRX, CHLOROPLASTIC"/>
    <property type="match status" value="1"/>
</dbReference>
<dbReference type="InterPro" id="IPR036249">
    <property type="entry name" value="Thioredoxin-like_sf"/>
</dbReference>
<dbReference type="CDD" id="cd02947">
    <property type="entry name" value="TRX_family"/>
    <property type="match status" value="1"/>
</dbReference>
<protein>
    <recommendedName>
        <fullName evidence="11">Thioredoxin domain-containing protein</fullName>
    </recommendedName>
</protein>
<evidence type="ECO:0000256" key="7">
    <source>
        <dbReference type="ARBA" id="ARBA00023002"/>
    </source>
</evidence>
<evidence type="ECO:0000256" key="8">
    <source>
        <dbReference type="ARBA" id="ARBA00023157"/>
    </source>
</evidence>
<keyword evidence="2" id="KW-0813">Transport</keyword>
<dbReference type="Proteomes" id="UP000886520">
    <property type="component" value="Chromosome 18"/>
</dbReference>
<evidence type="ECO:0000313" key="12">
    <source>
        <dbReference type="EMBL" id="KAI5065937.1"/>
    </source>
</evidence>
<dbReference type="PROSITE" id="PS00194">
    <property type="entry name" value="THIOREDOXIN_1"/>
    <property type="match status" value="1"/>
</dbReference>
<dbReference type="GO" id="GO:0009507">
    <property type="term" value="C:chloroplast"/>
    <property type="evidence" value="ECO:0007669"/>
    <property type="project" value="UniProtKB-SubCell"/>
</dbReference>
<evidence type="ECO:0000256" key="1">
    <source>
        <dbReference type="ARBA" id="ARBA00004229"/>
    </source>
</evidence>
<dbReference type="EMBL" id="JABFUD020000018">
    <property type="protein sequence ID" value="KAI5065937.1"/>
    <property type="molecule type" value="Genomic_DNA"/>
</dbReference>
<dbReference type="GO" id="GO:0045454">
    <property type="term" value="P:cell redox homeostasis"/>
    <property type="evidence" value="ECO:0007669"/>
    <property type="project" value="InterPro"/>
</dbReference>
<keyword evidence="13" id="KW-1185">Reference proteome</keyword>